<protein>
    <recommendedName>
        <fullName evidence="5">Tail fiber protein</fullName>
    </recommendedName>
</protein>
<name>A0A249Y2C2_9CAUD</name>
<proteinExistence type="predicted"/>
<dbReference type="GO" id="GO:0044423">
    <property type="term" value="C:virion component"/>
    <property type="evidence" value="ECO:0007669"/>
    <property type="project" value="UniProtKB-KW"/>
</dbReference>
<evidence type="ECO:0000313" key="3">
    <source>
        <dbReference type="EMBL" id="ASZ78812.1"/>
    </source>
</evidence>
<keyword evidence="2" id="KW-0946">Virion</keyword>
<dbReference type="SMART" id="SM00710">
    <property type="entry name" value="PbH1"/>
    <property type="match status" value="6"/>
</dbReference>
<dbReference type="Proteomes" id="UP000224362">
    <property type="component" value="Segment"/>
</dbReference>
<gene>
    <name evidence="3" type="ORF">2050H1_046</name>
</gene>
<comment type="subcellular location">
    <subcellularLocation>
        <location evidence="1">Virion</location>
    </subcellularLocation>
</comment>
<evidence type="ECO:0008006" key="5">
    <source>
        <dbReference type="Google" id="ProtNLM"/>
    </source>
</evidence>
<organism evidence="3 4">
    <name type="scientific">Serratia phage 2050H1</name>
    <dbReference type="NCBI Taxonomy" id="2024250"/>
    <lineage>
        <taxon>Viruses</taxon>
        <taxon>Duplodnaviria</taxon>
        <taxon>Heunggongvirae</taxon>
        <taxon>Uroviricota</taxon>
        <taxon>Caudoviricetes</taxon>
        <taxon>Pantevenvirales</taxon>
        <taxon>Ackermannviridae</taxon>
        <taxon>Miltonvirus</taxon>
        <taxon>Miltonvirus MAM1</taxon>
    </lineage>
</organism>
<dbReference type="InterPro" id="IPR012334">
    <property type="entry name" value="Pectin_lyas_fold"/>
</dbReference>
<dbReference type="SUPFAM" id="SSF51126">
    <property type="entry name" value="Pectin lyase-like"/>
    <property type="match status" value="1"/>
</dbReference>
<accession>A0A249Y2C2</accession>
<evidence type="ECO:0000256" key="1">
    <source>
        <dbReference type="ARBA" id="ARBA00004328"/>
    </source>
</evidence>
<sequence length="817" mass="87036">MRRVEDIFGSYQVAPRQTPWVFISQGGETKVTVPFSFQSCLLTIDGVVQIPTSADAVNGAYTVDGADILFSDDTVQKYLKPNQQLYFLFDTTWGDIGSGGGGSGGGNNGVMVERKFTTTGGETILDPKITFSSVLLFVDGEAKYPGEYFTISGNKLVYTDPMTAGRDVYALFGIPSSSMALYATQEELSGVQANIDGLKTQLGAPWNGIVSDVYTYIDAVTSITSRAVPANINIVYTKKYSTASLSQSDIQLVREPSEDNVLLATKTWVQNGAINGKLLAFDNAGKAFRLNPVNGQYSIESLGGGDGGDDTVLIELAQQLSVKPVQLVENKVYNYTRAVKHTGGRGWIGKNTTFRCTNATASVPFVTSLKTAQGADNDLVNGTSGVANAIWSGILIDTNYSDTTGVVGFQFAENTLDNWVKCRFVDVVFKNSKFDNLAMQNGCIELRFENCRFENAGEDSVTVRKTCERVVFENCTVDKTALVAHVSSGNAKFGDGIVVKAKFVTINNCTFKDVGNNIKGAGIANNAEDNDNVDQASYNKYTNNTFINCYGGMGIGTVNAGFIAAGQLIGDLIITGNEFINTQANAIGIRYVKNVQIRDCIINKQNLQGYHAVELINVVNVDAAATVLNASGGACTVTNCNGKVDIHANDVSKANALNSLVIGNCDGLKFTADLYLSGRTAMTVDSFSNGKIDVRLRGVAKAGLVGNIVSRSEINVAATSCGNNGVTMTALNNSVLRAEVYDAGTEADVTYVSARLVSGSRNRVFVTSTSGQTNRPSYDILVEAGVSNGALYSDCSAGKTGKVNIVTGATITQFENL</sequence>
<dbReference type="Gene3D" id="2.160.20.10">
    <property type="entry name" value="Single-stranded right-handed beta-helix, Pectin lyase-like"/>
    <property type="match status" value="1"/>
</dbReference>
<evidence type="ECO:0000313" key="4">
    <source>
        <dbReference type="Proteomes" id="UP000224362"/>
    </source>
</evidence>
<dbReference type="InterPro" id="IPR011050">
    <property type="entry name" value="Pectin_lyase_fold/virulence"/>
</dbReference>
<dbReference type="InterPro" id="IPR006626">
    <property type="entry name" value="PbH1"/>
</dbReference>
<evidence type="ECO:0000256" key="2">
    <source>
        <dbReference type="ARBA" id="ARBA00022844"/>
    </source>
</evidence>
<dbReference type="EMBL" id="MF285619">
    <property type="protein sequence ID" value="ASZ78812.1"/>
    <property type="molecule type" value="Genomic_DNA"/>
</dbReference>
<dbReference type="GO" id="GO:0019058">
    <property type="term" value="P:viral life cycle"/>
    <property type="evidence" value="ECO:0007669"/>
    <property type="project" value="UniProtKB-ARBA"/>
</dbReference>
<dbReference type="GO" id="GO:0051701">
    <property type="term" value="P:biological process involved in interaction with host"/>
    <property type="evidence" value="ECO:0007669"/>
    <property type="project" value="UniProtKB-ARBA"/>
</dbReference>
<reference evidence="3 4" key="1">
    <citation type="submission" date="2017-06" db="EMBL/GenBank/DDBJ databases">
        <authorList>
            <person name="Kim H.J."/>
            <person name="Triplett B.A."/>
        </authorList>
    </citation>
    <scope>NUCLEOTIDE SEQUENCE [LARGE SCALE GENOMIC DNA]</scope>
</reference>